<dbReference type="OrthoDB" id="79452at2759"/>
<accession>D2VRC5</accession>
<organism evidence="5">
    <name type="scientific">Naegleria gruberi</name>
    <name type="common">Amoeba</name>
    <dbReference type="NCBI Taxonomy" id="5762"/>
    <lineage>
        <taxon>Eukaryota</taxon>
        <taxon>Discoba</taxon>
        <taxon>Heterolobosea</taxon>
        <taxon>Tetramitia</taxon>
        <taxon>Eutetramitia</taxon>
        <taxon>Vahlkampfiidae</taxon>
        <taxon>Naegleria</taxon>
    </lineage>
</organism>
<reference evidence="4 5" key="1">
    <citation type="journal article" date="2010" name="Cell">
        <title>The genome of Naegleria gruberi illuminates early eukaryotic versatility.</title>
        <authorList>
            <person name="Fritz-Laylin L.K."/>
            <person name="Prochnik S.E."/>
            <person name="Ginger M.L."/>
            <person name="Dacks J.B."/>
            <person name="Carpenter M.L."/>
            <person name="Field M.C."/>
            <person name="Kuo A."/>
            <person name="Paredez A."/>
            <person name="Chapman J."/>
            <person name="Pham J."/>
            <person name="Shu S."/>
            <person name="Neupane R."/>
            <person name="Cipriano M."/>
            <person name="Mancuso J."/>
            <person name="Tu H."/>
            <person name="Salamov A."/>
            <person name="Lindquist E."/>
            <person name="Shapiro H."/>
            <person name="Lucas S."/>
            <person name="Grigoriev I.V."/>
            <person name="Cande W.Z."/>
            <person name="Fulton C."/>
            <person name="Rokhsar D.S."/>
            <person name="Dawson S.C."/>
        </authorList>
    </citation>
    <scope>NUCLEOTIDE SEQUENCE [LARGE SCALE GENOMIC DNA]</scope>
    <source>
        <strain evidence="4 5">NEG-M</strain>
    </source>
</reference>
<dbReference type="Pfam" id="PF00620">
    <property type="entry name" value="RhoGAP"/>
    <property type="match status" value="1"/>
</dbReference>
<dbReference type="EMBL" id="GG738891">
    <property type="protein sequence ID" value="EFC40646.1"/>
    <property type="molecule type" value="Genomic_DNA"/>
</dbReference>
<evidence type="ECO:0000256" key="1">
    <source>
        <dbReference type="SAM" id="MobiDB-lite"/>
    </source>
</evidence>
<feature type="region of interest" description="Disordered" evidence="1">
    <location>
        <begin position="1"/>
        <end position="38"/>
    </location>
</feature>
<feature type="compositionally biased region" description="Low complexity" evidence="1">
    <location>
        <begin position="10"/>
        <end position="24"/>
    </location>
</feature>
<dbReference type="AlphaFoldDB" id="D2VRC5"/>
<feature type="domain" description="WW" evidence="2">
    <location>
        <begin position="301"/>
        <end position="335"/>
    </location>
</feature>
<evidence type="ECO:0000259" key="3">
    <source>
        <dbReference type="PROSITE" id="PS50238"/>
    </source>
</evidence>
<protein>
    <submittedName>
        <fullName evidence="4">Rho GTPase activating protein</fullName>
    </submittedName>
</protein>
<dbReference type="PROSITE" id="PS50020">
    <property type="entry name" value="WW_DOMAIN_2"/>
    <property type="match status" value="1"/>
</dbReference>
<dbReference type="SUPFAM" id="SSF48350">
    <property type="entry name" value="GTPase activation domain, GAP"/>
    <property type="match status" value="1"/>
</dbReference>
<feature type="compositionally biased region" description="Polar residues" evidence="1">
    <location>
        <begin position="436"/>
        <end position="460"/>
    </location>
</feature>
<dbReference type="GO" id="GO:0005737">
    <property type="term" value="C:cytoplasm"/>
    <property type="evidence" value="ECO:0007669"/>
    <property type="project" value="TreeGrafter"/>
</dbReference>
<evidence type="ECO:0000313" key="4">
    <source>
        <dbReference type="EMBL" id="EFC40646.1"/>
    </source>
</evidence>
<feature type="region of interest" description="Disordered" evidence="1">
    <location>
        <begin position="406"/>
        <end position="519"/>
    </location>
</feature>
<dbReference type="Proteomes" id="UP000006671">
    <property type="component" value="Unassembled WGS sequence"/>
</dbReference>
<sequence length="519" mass="57791">MKIFKKNNKKSTSPPTNSNSPSSPVAANSPGSQKFPTNEKFANSKVFAKKLPLDPNDLPPFVLKAMSYLDENGLKIEGIFRISPKKSDEDEVIQQLEQNIKFDVPYEKYEIHLASSLLKLYLRELMDPLLTYEQYGMFLAAERIPDEEQRLVMIQKVIKFLPPTNFTILKNLCLFLKKVAANSSINKMSPSNLAIVFAPNLLKSDLPQSHMEILQDSKYSSNLMTTLIAEAHSIFGDDESSNNSSSTSSSSSVSASSISSSNTSNNSSSSSTTASTTATVSNTQTTTTTTTSTTQQQQQEEQLEEGWVAYYDYGSNQYYYHHAQSGTTTWDKPVKKQAPPPQISTTPHNGIKTHSGYLKALPTPTSPQTSFNQPPVLLNPLEMNNSKQTYLTEPPVMEVMDISPKQRQAVVDQRQESPQQYDTTEDVKSNSDEEMSQQPTANTVEGVNQQQTAEVDNEGQTVRKIKIPVRKRAVVRDSRRPLPNPNAPRFQSTIGNRMPRKSTSGYESDDACVVDEEEE</sequence>
<feature type="compositionally biased region" description="Polar residues" evidence="1">
    <location>
        <begin position="489"/>
        <end position="506"/>
    </location>
</feature>
<dbReference type="KEGG" id="ngr:NAEGRDRAFT_59007"/>
<dbReference type="CDD" id="cd00159">
    <property type="entry name" value="RhoGAP"/>
    <property type="match status" value="1"/>
</dbReference>
<evidence type="ECO:0000259" key="2">
    <source>
        <dbReference type="PROSITE" id="PS50020"/>
    </source>
</evidence>
<feature type="compositionally biased region" description="Acidic residues" evidence="1">
    <location>
        <begin position="507"/>
        <end position="519"/>
    </location>
</feature>
<proteinExistence type="predicted"/>
<dbReference type="InterPro" id="IPR036020">
    <property type="entry name" value="WW_dom_sf"/>
</dbReference>
<keyword evidence="5" id="KW-1185">Reference proteome</keyword>
<dbReference type="Pfam" id="PF00397">
    <property type="entry name" value="WW"/>
    <property type="match status" value="1"/>
</dbReference>
<dbReference type="GO" id="GO:0005096">
    <property type="term" value="F:GTPase activator activity"/>
    <property type="evidence" value="ECO:0007669"/>
    <property type="project" value="TreeGrafter"/>
</dbReference>
<dbReference type="PANTHER" id="PTHR45808">
    <property type="entry name" value="RHO GTPASE-ACTIVATING PROTEIN 68F"/>
    <property type="match status" value="1"/>
</dbReference>
<feature type="compositionally biased region" description="Low complexity" evidence="1">
    <location>
        <begin position="241"/>
        <end position="299"/>
    </location>
</feature>
<dbReference type="OMA" id="PALENKM"/>
<dbReference type="CDD" id="cd00201">
    <property type="entry name" value="WW"/>
    <property type="match status" value="1"/>
</dbReference>
<dbReference type="InterPro" id="IPR008936">
    <property type="entry name" value="Rho_GTPase_activation_prot"/>
</dbReference>
<dbReference type="SUPFAM" id="SSF51045">
    <property type="entry name" value="WW domain"/>
    <property type="match status" value="1"/>
</dbReference>
<gene>
    <name evidence="4" type="ORF">NAEGRDRAFT_59007</name>
</gene>
<feature type="region of interest" description="Disordered" evidence="1">
    <location>
        <begin position="236"/>
        <end position="300"/>
    </location>
</feature>
<dbReference type="GO" id="GO:0007264">
    <property type="term" value="P:small GTPase-mediated signal transduction"/>
    <property type="evidence" value="ECO:0007669"/>
    <property type="project" value="TreeGrafter"/>
</dbReference>
<dbReference type="GeneID" id="8854632"/>
<evidence type="ECO:0000313" key="5">
    <source>
        <dbReference type="Proteomes" id="UP000006671"/>
    </source>
</evidence>
<dbReference type="RefSeq" id="XP_002673390.1">
    <property type="nucleotide sequence ID" value="XM_002673344.1"/>
</dbReference>
<dbReference type="InterPro" id="IPR001202">
    <property type="entry name" value="WW_dom"/>
</dbReference>
<dbReference type="InParanoid" id="D2VRC5"/>
<dbReference type="PANTHER" id="PTHR45808:SF2">
    <property type="entry name" value="RHO GTPASE-ACTIVATING PROTEIN 68F"/>
    <property type="match status" value="1"/>
</dbReference>
<dbReference type="PROSITE" id="PS01159">
    <property type="entry name" value="WW_DOMAIN_1"/>
    <property type="match status" value="1"/>
</dbReference>
<dbReference type="SMART" id="SM00456">
    <property type="entry name" value="WW"/>
    <property type="match status" value="1"/>
</dbReference>
<feature type="region of interest" description="Disordered" evidence="1">
    <location>
        <begin position="329"/>
        <end position="350"/>
    </location>
</feature>
<dbReference type="Gene3D" id="2.20.70.10">
    <property type="match status" value="1"/>
</dbReference>
<dbReference type="VEuPathDB" id="AmoebaDB:NAEGRDRAFT_59007"/>
<feature type="compositionally biased region" description="Basic residues" evidence="1">
    <location>
        <begin position="463"/>
        <end position="473"/>
    </location>
</feature>
<dbReference type="Gene3D" id="1.10.555.10">
    <property type="entry name" value="Rho GTPase activation protein"/>
    <property type="match status" value="1"/>
</dbReference>
<dbReference type="PROSITE" id="PS50238">
    <property type="entry name" value="RHOGAP"/>
    <property type="match status" value="1"/>
</dbReference>
<feature type="domain" description="Rho-GAP" evidence="3">
    <location>
        <begin position="51"/>
        <end position="235"/>
    </location>
</feature>
<dbReference type="InterPro" id="IPR000198">
    <property type="entry name" value="RhoGAP_dom"/>
</dbReference>
<name>D2VRC5_NAEGR</name>
<feature type="compositionally biased region" description="Polar residues" evidence="1">
    <location>
        <begin position="25"/>
        <end position="36"/>
    </location>
</feature>
<dbReference type="SMART" id="SM00324">
    <property type="entry name" value="RhoGAP"/>
    <property type="match status" value="1"/>
</dbReference>
<dbReference type="eggNOG" id="KOG1453">
    <property type="taxonomic scope" value="Eukaryota"/>
</dbReference>
<dbReference type="STRING" id="5762.D2VRC5"/>